<gene>
    <name evidence="2" type="ORF">DAPPPG215_13780</name>
</gene>
<name>A0AAV1BLX0_PSEUB</name>
<feature type="compositionally biased region" description="Pro residues" evidence="1">
    <location>
        <begin position="35"/>
        <end position="45"/>
    </location>
</feature>
<proteinExistence type="predicted"/>
<dbReference type="EMBL" id="OX458335">
    <property type="protein sequence ID" value="CAI8862487.1"/>
    <property type="molecule type" value="Genomic_DNA"/>
</dbReference>
<evidence type="ECO:0000256" key="1">
    <source>
        <dbReference type="SAM" id="MobiDB-lite"/>
    </source>
</evidence>
<evidence type="ECO:0000313" key="3">
    <source>
        <dbReference type="Proteomes" id="UP001177000"/>
    </source>
</evidence>
<sequence>MPEPSSACRARSLYVKNTLIRIREPKQQTLTKRPSFPPTQKPPDA</sequence>
<protein>
    <submittedName>
        <fullName evidence="2">Uncharacterized protein</fullName>
    </submittedName>
</protein>
<reference evidence="2" key="1">
    <citation type="submission" date="2023-03" db="EMBL/GenBank/DDBJ databases">
        <authorList>
            <person name="Pothier F. J."/>
        </authorList>
    </citation>
    <scope>NUCLEOTIDE SEQUENCE</scope>
    <source>
        <strain evidence="2">DAPP-PG 215</strain>
    </source>
</reference>
<accession>A0AAV1BLX0</accession>
<feature type="region of interest" description="Disordered" evidence="1">
    <location>
        <begin position="19"/>
        <end position="45"/>
    </location>
</feature>
<evidence type="ECO:0000313" key="2">
    <source>
        <dbReference type="EMBL" id="CAI8862487.1"/>
    </source>
</evidence>
<dbReference type="AlphaFoldDB" id="A0AAV1BLX0"/>
<organism evidence="2 3">
    <name type="scientific">Pseudomonas syringae pv. tomato</name>
    <dbReference type="NCBI Taxonomy" id="323"/>
    <lineage>
        <taxon>Bacteria</taxon>
        <taxon>Pseudomonadati</taxon>
        <taxon>Pseudomonadota</taxon>
        <taxon>Gammaproteobacteria</taxon>
        <taxon>Pseudomonadales</taxon>
        <taxon>Pseudomonadaceae</taxon>
        <taxon>Pseudomonas</taxon>
    </lineage>
</organism>
<dbReference type="Proteomes" id="UP001177000">
    <property type="component" value="Chromosome"/>
</dbReference>